<feature type="chain" id="PRO_5012823431" description="ER membrane protein complex subunit 10" evidence="2">
    <location>
        <begin position="19"/>
        <end position="219"/>
    </location>
</feature>
<dbReference type="CDD" id="cd22209">
    <property type="entry name" value="EMC10"/>
    <property type="match status" value="1"/>
</dbReference>
<name>A0A1X0RHS1_RHIZD</name>
<dbReference type="AlphaFoldDB" id="A0A1X0RHS1"/>
<feature type="region of interest" description="Disordered" evidence="1">
    <location>
        <begin position="153"/>
        <end position="181"/>
    </location>
</feature>
<feature type="compositionally biased region" description="Low complexity" evidence="1">
    <location>
        <begin position="157"/>
        <end position="167"/>
    </location>
</feature>
<dbReference type="Pfam" id="PF21203">
    <property type="entry name" value="ECM10"/>
    <property type="match status" value="1"/>
</dbReference>
<gene>
    <name evidence="3" type="ORF">BCV72DRAFT_94395</name>
</gene>
<evidence type="ECO:0000256" key="2">
    <source>
        <dbReference type="SAM" id="SignalP"/>
    </source>
</evidence>
<dbReference type="EMBL" id="KV921856">
    <property type="protein sequence ID" value="ORE11559.1"/>
    <property type="molecule type" value="Genomic_DNA"/>
</dbReference>
<dbReference type="PANTHER" id="PTHR39219:SF1">
    <property type="entry name" value="ER MEMBRANE PROTEIN COMPLEX SUBUNIT 10"/>
    <property type="match status" value="1"/>
</dbReference>
<accession>A0A1X0RHS1</accession>
<protein>
    <recommendedName>
        <fullName evidence="4">ER membrane protein complex subunit 10</fullName>
    </recommendedName>
</protein>
<dbReference type="VEuPathDB" id="FungiDB:BCV72DRAFT_94395"/>
<organism evidence="3">
    <name type="scientific">Rhizopus microsporus var. microsporus</name>
    <dbReference type="NCBI Taxonomy" id="86635"/>
    <lineage>
        <taxon>Eukaryota</taxon>
        <taxon>Fungi</taxon>
        <taxon>Fungi incertae sedis</taxon>
        <taxon>Mucoromycota</taxon>
        <taxon>Mucoromycotina</taxon>
        <taxon>Mucoromycetes</taxon>
        <taxon>Mucorales</taxon>
        <taxon>Mucorineae</taxon>
        <taxon>Rhizopodaceae</taxon>
        <taxon>Rhizopus</taxon>
    </lineage>
</organism>
<feature type="signal peptide" evidence="2">
    <location>
        <begin position="1"/>
        <end position="18"/>
    </location>
</feature>
<reference evidence="3" key="1">
    <citation type="journal article" date="2016" name="Proc. Natl. Acad. Sci. U.S.A.">
        <title>Lipid metabolic changes in an early divergent fungus govern the establishment of a mutualistic symbiosis with endobacteria.</title>
        <authorList>
            <person name="Lastovetsky O.A."/>
            <person name="Gaspar M.L."/>
            <person name="Mondo S.J."/>
            <person name="LaButti K.M."/>
            <person name="Sandor L."/>
            <person name="Grigoriev I.V."/>
            <person name="Henry S.A."/>
            <person name="Pawlowska T.E."/>
        </authorList>
    </citation>
    <scope>NUCLEOTIDE SEQUENCE [LARGE SCALE GENOMIC DNA]</scope>
    <source>
        <strain evidence="3">ATCC 52814</strain>
    </source>
</reference>
<dbReference type="PANTHER" id="PTHR39219">
    <property type="entry name" value="ER MEMBRANE PROTEIN COMPLEX SUBUNIT 10"/>
    <property type="match status" value="1"/>
</dbReference>
<evidence type="ECO:0000256" key="1">
    <source>
        <dbReference type="SAM" id="MobiDB-lite"/>
    </source>
</evidence>
<evidence type="ECO:0000313" key="3">
    <source>
        <dbReference type="EMBL" id="ORE11559.1"/>
    </source>
</evidence>
<evidence type="ECO:0008006" key="4">
    <source>
        <dbReference type="Google" id="ProtNLM"/>
    </source>
</evidence>
<sequence>MLISIVLLLTFICHFAIADENKVSRLSVYHQKNGNYIRRGDIVGLPGTAQYVPSDNEIVEFNDPKEMFYQIKVKDENTNNIYTSTVKLCQMVASDWNDQFILHLDENNEFYHLDYYSTAKDCDDKLNFPITTKPFKSDIKVVKAAPGPKPLLGNFDAQAKQQQSSKKPTVNVNDQAPQGKEAEEKSFFQKYWPYILFAGMVLMSVGGDPNAGNQPAARR</sequence>
<dbReference type="Proteomes" id="UP000242414">
    <property type="component" value="Unassembled WGS sequence"/>
</dbReference>
<proteinExistence type="predicted"/>
<keyword evidence="2" id="KW-0732">Signal</keyword>
<dbReference type="OrthoDB" id="1894652at2759"/>